<gene>
    <name evidence="1" type="ORF">Pint_27165</name>
</gene>
<proteinExistence type="predicted"/>
<dbReference type="EMBL" id="CM047740">
    <property type="protein sequence ID" value="KAJ0041474.1"/>
    <property type="molecule type" value="Genomic_DNA"/>
</dbReference>
<reference evidence="2" key="1">
    <citation type="journal article" date="2023" name="G3 (Bethesda)">
        <title>Genome assembly and association tests identify interacting loci associated with vigor, precocity, and sex in interspecific pistachio rootstocks.</title>
        <authorList>
            <person name="Palmer W."/>
            <person name="Jacygrad E."/>
            <person name="Sagayaradj S."/>
            <person name="Cavanaugh K."/>
            <person name="Han R."/>
            <person name="Bertier L."/>
            <person name="Beede B."/>
            <person name="Kafkas S."/>
            <person name="Golino D."/>
            <person name="Preece J."/>
            <person name="Michelmore R."/>
        </authorList>
    </citation>
    <scope>NUCLEOTIDE SEQUENCE [LARGE SCALE GENOMIC DNA]</scope>
</reference>
<comment type="caution">
    <text evidence="1">The sequence shown here is derived from an EMBL/GenBank/DDBJ whole genome shotgun (WGS) entry which is preliminary data.</text>
</comment>
<protein>
    <submittedName>
        <fullName evidence="1">Uncharacterized protein</fullName>
    </submittedName>
</protein>
<organism evidence="1 2">
    <name type="scientific">Pistacia integerrima</name>
    <dbReference type="NCBI Taxonomy" id="434235"/>
    <lineage>
        <taxon>Eukaryota</taxon>
        <taxon>Viridiplantae</taxon>
        <taxon>Streptophyta</taxon>
        <taxon>Embryophyta</taxon>
        <taxon>Tracheophyta</taxon>
        <taxon>Spermatophyta</taxon>
        <taxon>Magnoliopsida</taxon>
        <taxon>eudicotyledons</taxon>
        <taxon>Gunneridae</taxon>
        <taxon>Pentapetalae</taxon>
        <taxon>rosids</taxon>
        <taxon>malvids</taxon>
        <taxon>Sapindales</taxon>
        <taxon>Anacardiaceae</taxon>
        <taxon>Pistacia</taxon>
    </lineage>
</organism>
<evidence type="ECO:0000313" key="2">
    <source>
        <dbReference type="Proteomes" id="UP001163603"/>
    </source>
</evidence>
<keyword evidence="2" id="KW-1185">Reference proteome</keyword>
<name>A0ACC0YVQ2_9ROSI</name>
<dbReference type="Proteomes" id="UP001163603">
    <property type="component" value="Chromosome 5"/>
</dbReference>
<accession>A0ACC0YVQ2</accession>
<evidence type="ECO:0000313" key="1">
    <source>
        <dbReference type="EMBL" id="KAJ0041474.1"/>
    </source>
</evidence>
<sequence length="177" mass="20111">MAPKPKASQGLALPKFKSWPTVSSQQVVALQPGVATTMPKTFSTLARFFQKAYSSVLNWNKADNKLEKADEEVELLKMDLVAPWTLFKLERNSWSARLNEKSKLVSILSKEVHNYQMKLQHSQKVEPNVVEESRAKEATGEQRVEEAVGESKVKEVARELRVEEATGWTLWLGLEER</sequence>